<feature type="region of interest" description="Disordered" evidence="1">
    <location>
        <begin position="237"/>
        <end position="261"/>
    </location>
</feature>
<dbReference type="HOGENOM" id="CLU_032073_0_0_1"/>
<dbReference type="eggNOG" id="ENOG502SK9A">
    <property type="taxonomic scope" value="Eukaryota"/>
</dbReference>
<dbReference type="STRING" id="336963.C4JRE8"/>
<dbReference type="Proteomes" id="UP000002058">
    <property type="component" value="Unassembled WGS sequence"/>
</dbReference>
<protein>
    <recommendedName>
        <fullName evidence="4">DNA (cytosine-5)-methyltransferase 1 replication foci domain-containing protein</fullName>
    </recommendedName>
</protein>
<name>C4JRE8_UNCRE</name>
<gene>
    <name evidence="2" type="ORF">UREG_05037</name>
</gene>
<evidence type="ECO:0008006" key="4">
    <source>
        <dbReference type="Google" id="ProtNLM"/>
    </source>
</evidence>
<dbReference type="OMA" id="NGPRDSW"/>
<dbReference type="EMBL" id="CH476617">
    <property type="protein sequence ID" value="EEP80195.1"/>
    <property type="molecule type" value="Genomic_DNA"/>
</dbReference>
<dbReference type="InParanoid" id="C4JRE8"/>
<organism evidence="2 3">
    <name type="scientific">Uncinocarpus reesii (strain UAMH 1704)</name>
    <dbReference type="NCBI Taxonomy" id="336963"/>
    <lineage>
        <taxon>Eukaryota</taxon>
        <taxon>Fungi</taxon>
        <taxon>Dikarya</taxon>
        <taxon>Ascomycota</taxon>
        <taxon>Pezizomycotina</taxon>
        <taxon>Eurotiomycetes</taxon>
        <taxon>Eurotiomycetidae</taxon>
        <taxon>Onygenales</taxon>
        <taxon>Onygenaceae</taxon>
        <taxon>Uncinocarpus</taxon>
    </lineage>
</organism>
<proteinExistence type="predicted"/>
<dbReference type="VEuPathDB" id="FungiDB:UREG_05037"/>
<evidence type="ECO:0000313" key="2">
    <source>
        <dbReference type="EMBL" id="EEP80195.1"/>
    </source>
</evidence>
<dbReference type="OrthoDB" id="5382953at2759"/>
<dbReference type="KEGG" id="ure:UREG_05037"/>
<accession>C4JRE8</accession>
<evidence type="ECO:0000313" key="3">
    <source>
        <dbReference type="Proteomes" id="UP000002058"/>
    </source>
</evidence>
<evidence type="ECO:0000256" key="1">
    <source>
        <dbReference type="SAM" id="MobiDB-lite"/>
    </source>
</evidence>
<reference evidence="3" key="1">
    <citation type="journal article" date="2009" name="Genome Res.">
        <title>Comparative genomic analyses of the human fungal pathogens Coccidioides and their relatives.</title>
        <authorList>
            <person name="Sharpton T.J."/>
            <person name="Stajich J.E."/>
            <person name="Rounsley S.D."/>
            <person name="Gardner M.J."/>
            <person name="Wortman J.R."/>
            <person name="Jordar V.S."/>
            <person name="Maiti R."/>
            <person name="Kodira C.D."/>
            <person name="Neafsey D.E."/>
            <person name="Zeng Q."/>
            <person name="Hung C.-Y."/>
            <person name="McMahan C."/>
            <person name="Muszewska A."/>
            <person name="Grynberg M."/>
            <person name="Mandel M.A."/>
            <person name="Kellner E.M."/>
            <person name="Barker B.M."/>
            <person name="Galgiani J.N."/>
            <person name="Orbach M.J."/>
            <person name="Kirkland T.N."/>
            <person name="Cole G.T."/>
            <person name="Henn M.R."/>
            <person name="Birren B.W."/>
            <person name="Taylor J.W."/>
        </authorList>
    </citation>
    <scope>NUCLEOTIDE SEQUENCE [LARGE SCALE GENOMIC DNA]</scope>
    <source>
        <strain evidence="3">UAMH 1704</strain>
    </source>
</reference>
<feature type="region of interest" description="Disordered" evidence="1">
    <location>
        <begin position="346"/>
        <end position="451"/>
    </location>
</feature>
<keyword evidence="3" id="KW-1185">Reference proteome</keyword>
<feature type="compositionally biased region" description="Acidic residues" evidence="1">
    <location>
        <begin position="418"/>
        <end position="431"/>
    </location>
</feature>
<dbReference type="RefSeq" id="XP_002584348.1">
    <property type="nucleotide sequence ID" value="XM_002584302.1"/>
</dbReference>
<dbReference type="GeneID" id="8443347"/>
<sequence length="599" mass="67385">MTARIESVLAARNPSLTDENDWEEFALTDVRVRVPGKARYANLLTASPESPVSVTGQLELVEQNQESLGISHSPEPAIAGLLINPALVLDENYRSKRVIIENVTHYAYGQHEDGEVGIWVAGEPGWFSITPAKGYKPVFNEMIEAVDLLYFIIDKHQPKGRRRKQWNPKMDYLFDQHTYGACEDADDAAEVFDKHHAFLIKQMVQGKEDVDWDTAPVYKYFREKYSELFGILEEKGSNEDHISDGNEVDNEDAESVGTETVEKSQADTIFETILDMKESTRDFKRQLTLKTAAEQLLKRYEMDSLDYAINLIKARAAYLIEMMDNANTLSSIDWSRRTIYRQLKAAERSKGVQDVRTTPLHPRPVEDQGDQSSSVEESEDENFSHHRRHARMSILRPKSSVSAKRARKSGKQPPNETSDSEQESEDIDISEETPTRRLGSHRLIQQPLPSRVSELARSIISISEPSTSSPKKVAPLEMARPSETTAHPINGNHITMPPAALISPEVDLPRDTWVCSVQGCGKTVLKASSKRSKEVILDHSLAHADDTQTKMSLVFAEQRLNVNASVDFLLNRIREFGTLEGEPSDAGMNSDAKRIRLGE</sequence>
<dbReference type="AlphaFoldDB" id="C4JRE8"/>